<sequence>MASPSKQHTEVAHLEALRRNIAQLKAERTQLCDDLRSAQCDARALTEELERKKQPTLNKYVRLAVVLGIDMPEVDLVAACERDVAALCTRHQPGFGATEDLWLVDATNSSTVSPLGRAAAATLPARSTVTARDVLRLGCSYAARGLPVATINAILDRLTLYHEVETTRTLNVSAPANVQYLQLTVPALEHPAITRTQCVALVIECDSHDQGWATDASHLNGSYRGCHSWVELQVTAPNGSVVVPRRDAYRNLRAHSAFRRHLVHITDTSVLAHLTAPGSRVTVHLRAQFPGWRNEARFARLAIAYKVALCDDLMQL</sequence>
<dbReference type="GeneID" id="19941109"/>
<dbReference type="OrthoDB" id="66095at2759"/>
<dbReference type="eggNOG" id="ENOG502RYPX">
    <property type="taxonomic scope" value="Eukaryota"/>
</dbReference>
<name>T0QWP4_SAPDV</name>
<protein>
    <submittedName>
        <fullName evidence="2">Uncharacterized protein</fullName>
    </submittedName>
</protein>
<dbReference type="EMBL" id="JH767132">
    <property type="protein sequence ID" value="EQC42654.1"/>
    <property type="molecule type" value="Genomic_DNA"/>
</dbReference>
<keyword evidence="3" id="KW-1185">Reference proteome</keyword>
<evidence type="ECO:0000256" key="1">
    <source>
        <dbReference type="SAM" id="Coils"/>
    </source>
</evidence>
<evidence type="ECO:0000313" key="3">
    <source>
        <dbReference type="Proteomes" id="UP000030762"/>
    </source>
</evidence>
<evidence type="ECO:0000313" key="2">
    <source>
        <dbReference type="EMBL" id="EQC42654.1"/>
    </source>
</evidence>
<proteinExistence type="predicted"/>
<dbReference type="InParanoid" id="T0QWP4"/>
<feature type="coiled-coil region" evidence="1">
    <location>
        <begin position="14"/>
        <end position="41"/>
    </location>
</feature>
<gene>
    <name evidence="2" type="ORF">SDRG_00382</name>
</gene>
<dbReference type="RefSeq" id="XP_008604077.1">
    <property type="nucleotide sequence ID" value="XM_008605855.1"/>
</dbReference>
<accession>T0QWP4</accession>
<organism evidence="2 3">
    <name type="scientific">Saprolegnia diclina (strain VS20)</name>
    <dbReference type="NCBI Taxonomy" id="1156394"/>
    <lineage>
        <taxon>Eukaryota</taxon>
        <taxon>Sar</taxon>
        <taxon>Stramenopiles</taxon>
        <taxon>Oomycota</taxon>
        <taxon>Saprolegniomycetes</taxon>
        <taxon>Saprolegniales</taxon>
        <taxon>Saprolegniaceae</taxon>
        <taxon>Saprolegnia</taxon>
    </lineage>
</organism>
<dbReference type="STRING" id="1156394.T0QWP4"/>
<dbReference type="AlphaFoldDB" id="T0QWP4"/>
<dbReference type="Proteomes" id="UP000030762">
    <property type="component" value="Unassembled WGS sequence"/>
</dbReference>
<dbReference type="VEuPathDB" id="FungiDB:SDRG_00382"/>
<keyword evidence="1" id="KW-0175">Coiled coil</keyword>
<reference evidence="2 3" key="1">
    <citation type="submission" date="2012-04" db="EMBL/GenBank/DDBJ databases">
        <title>The Genome Sequence of Saprolegnia declina VS20.</title>
        <authorList>
            <consortium name="The Broad Institute Genome Sequencing Platform"/>
            <person name="Russ C."/>
            <person name="Nusbaum C."/>
            <person name="Tyler B."/>
            <person name="van West P."/>
            <person name="Dieguez-Uribeondo J."/>
            <person name="de Bruijn I."/>
            <person name="Tripathy S."/>
            <person name="Jiang R."/>
            <person name="Young S.K."/>
            <person name="Zeng Q."/>
            <person name="Gargeya S."/>
            <person name="Fitzgerald M."/>
            <person name="Haas B."/>
            <person name="Abouelleil A."/>
            <person name="Alvarado L."/>
            <person name="Arachchi H.M."/>
            <person name="Berlin A."/>
            <person name="Chapman S.B."/>
            <person name="Goldberg J."/>
            <person name="Griggs A."/>
            <person name="Gujja S."/>
            <person name="Hansen M."/>
            <person name="Howarth C."/>
            <person name="Imamovic A."/>
            <person name="Larimer J."/>
            <person name="McCowen C."/>
            <person name="Montmayeur A."/>
            <person name="Murphy C."/>
            <person name="Neiman D."/>
            <person name="Pearson M."/>
            <person name="Priest M."/>
            <person name="Roberts A."/>
            <person name="Saif S."/>
            <person name="Shea T."/>
            <person name="Sisk P."/>
            <person name="Sykes S."/>
            <person name="Wortman J."/>
            <person name="Nusbaum C."/>
            <person name="Birren B."/>
        </authorList>
    </citation>
    <scope>NUCLEOTIDE SEQUENCE [LARGE SCALE GENOMIC DNA]</scope>
    <source>
        <strain evidence="2 3">VS20</strain>
    </source>
</reference>